<evidence type="ECO:0000256" key="3">
    <source>
        <dbReference type="SAM" id="Phobius"/>
    </source>
</evidence>
<keyword evidence="3" id="KW-0472">Membrane</keyword>
<feature type="region of interest" description="Disordered" evidence="2">
    <location>
        <begin position="2775"/>
        <end position="2799"/>
    </location>
</feature>
<keyword evidence="7" id="KW-1185">Reference proteome</keyword>
<feature type="signal peptide" evidence="4">
    <location>
        <begin position="1"/>
        <end position="20"/>
    </location>
</feature>
<feature type="region of interest" description="Disordered" evidence="2">
    <location>
        <begin position="2610"/>
        <end position="2634"/>
    </location>
</feature>
<dbReference type="InterPro" id="IPR051173">
    <property type="entry name" value="Ca_channel_alpha-2/delta"/>
</dbReference>
<dbReference type="Gene3D" id="3.40.50.410">
    <property type="entry name" value="von Willebrand factor, type A domain"/>
    <property type="match status" value="1"/>
</dbReference>
<evidence type="ECO:0000259" key="5">
    <source>
        <dbReference type="PROSITE" id="PS50234"/>
    </source>
</evidence>
<dbReference type="PANTHER" id="PTHR10166">
    <property type="entry name" value="VOLTAGE-DEPENDENT CALCIUM CHANNEL SUBUNIT ALPHA-2/DELTA-RELATED"/>
    <property type="match status" value="1"/>
</dbReference>
<feature type="transmembrane region" description="Helical" evidence="3">
    <location>
        <begin position="2687"/>
        <end position="2711"/>
    </location>
</feature>
<dbReference type="CDD" id="cd18773">
    <property type="entry name" value="PDC1_HK_sensor"/>
    <property type="match status" value="1"/>
</dbReference>
<comment type="similarity">
    <text evidence="1">Belongs to the calcium channel subunit alpha-2/delta family.</text>
</comment>
<dbReference type="FunFam" id="3.30.450.20:FF:000024">
    <property type="entry name" value="VWFA and cache domain-containing protein 1"/>
    <property type="match status" value="1"/>
</dbReference>
<proteinExistence type="inferred from homology"/>
<organism evidence="6 7">
    <name type="scientific">Branchiostoma lanceolatum</name>
    <name type="common">Common lancelet</name>
    <name type="synonym">Amphioxus lanceolatum</name>
    <dbReference type="NCBI Taxonomy" id="7740"/>
    <lineage>
        <taxon>Eukaryota</taxon>
        <taxon>Metazoa</taxon>
        <taxon>Chordata</taxon>
        <taxon>Cephalochordata</taxon>
        <taxon>Leptocardii</taxon>
        <taxon>Amphioxiformes</taxon>
        <taxon>Branchiostomatidae</taxon>
        <taxon>Branchiostoma</taxon>
    </lineage>
</organism>
<feature type="chain" id="PRO_5035427788" evidence="4">
    <location>
        <begin position="21"/>
        <end position="2799"/>
    </location>
</feature>
<dbReference type="SMART" id="SM00327">
    <property type="entry name" value="VWA"/>
    <property type="match status" value="1"/>
</dbReference>
<dbReference type="EMBL" id="OV696690">
    <property type="protein sequence ID" value="CAH1264810.1"/>
    <property type="molecule type" value="Genomic_DNA"/>
</dbReference>
<dbReference type="SUPFAM" id="SSF53300">
    <property type="entry name" value="vWA-like"/>
    <property type="match status" value="1"/>
</dbReference>
<protein>
    <submittedName>
        <fullName evidence="6">CACHD1 protein</fullName>
    </submittedName>
</protein>
<reference evidence="6" key="1">
    <citation type="submission" date="2022-01" db="EMBL/GenBank/DDBJ databases">
        <authorList>
            <person name="Braso-Vives M."/>
        </authorList>
    </citation>
    <scope>NUCLEOTIDE SEQUENCE</scope>
</reference>
<keyword evidence="3" id="KW-1133">Transmembrane helix</keyword>
<dbReference type="PANTHER" id="PTHR10166:SF66">
    <property type="entry name" value="VWFA AND CACHE DOMAIN-CONTAINING PROTEIN CG16868"/>
    <property type="match status" value="1"/>
</dbReference>
<evidence type="ECO:0000313" key="6">
    <source>
        <dbReference type="EMBL" id="CAH1264810.1"/>
    </source>
</evidence>
<accession>A0A8K0EQF9</accession>
<dbReference type="PROSITE" id="PS50234">
    <property type="entry name" value="VWFA"/>
    <property type="match status" value="1"/>
</dbReference>
<dbReference type="FunFam" id="3.40.50.410:FF:000149">
    <property type="entry name" value="Predicted protein"/>
    <property type="match status" value="1"/>
</dbReference>
<feature type="domain" description="VWFA" evidence="5">
    <location>
        <begin position="210"/>
        <end position="401"/>
    </location>
</feature>
<dbReference type="Gene3D" id="3.30.450.20">
    <property type="entry name" value="PAS domain"/>
    <property type="match status" value="2"/>
</dbReference>
<evidence type="ECO:0000256" key="2">
    <source>
        <dbReference type="SAM" id="MobiDB-lite"/>
    </source>
</evidence>
<keyword evidence="3" id="KW-0812">Transmembrane</keyword>
<dbReference type="GO" id="GO:0005891">
    <property type="term" value="C:voltage-gated calcium channel complex"/>
    <property type="evidence" value="ECO:0007669"/>
    <property type="project" value="TreeGrafter"/>
</dbReference>
<keyword evidence="4" id="KW-0732">Signal</keyword>
<dbReference type="InterPro" id="IPR036465">
    <property type="entry name" value="vWFA_dom_sf"/>
</dbReference>
<feature type="compositionally biased region" description="Polar residues" evidence="2">
    <location>
        <begin position="2611"/>
        <end position="2628"/>
    </location>
</feature>
<dbReference type="FunFam" id="3.30.450.20:FF:000531">
    <property type="entry name" value="Uncharacterized protein"/>
    <property type="match status" value="1"/>
</dbReference>
<name>A0A8K0EQF9_BRALA</name>
<gene>
    <name evidence="6" type="primary">CACHD1</name>
    <name evidence="6" type="ORF">BLAG_LOCUS19033</name>
</gene>
<evidence type="ECO:0000256" key="1">
    <source>
        <dbReference type="ARBA" id="ARBA00007060"/>
    </source>
</evidence>
<evidence type="ECO:0000256" key="4">
    <source>
        <dbReference type="SAM" id="SignalP"/>
    </source>
</evidence>
<dbReference type="OrthoDB" id="2150145at2759"/>
<sequence length="2799" mass="312687">MRTKLILVVILTVLPCLCLADLSTAPITTTWIPKVSRKMVKFAESQTGALQLVKAYDEKLNFTEIEIDGETQLHLLTQAAGDRLKMCRDILHRNKAEIEASHAQGPTGGAPASDCCDNLGQLEYDPRFLQQIVNDSCATFTAGNGENTIQPHVYDTMKSNIHDMSGVTWQYYGAKEGEYHQFPKNDRSCEGNDHRFRNWYVSAASPKKKNVVIVMDVSGSMEEPLGAPEEQNRLNLAKQAALTVLDTLTPRDWGGVVSFSARAEAPEGCLGDSLGEANPTNIGIMQDFINQRVPETITVYAEGFRKAFDMFHEAKNKKPEQFEDCYNIIIFLTDGQPTDTYFSLDDITKGQDLMERSVHIFTYGLGANLQYASSGWANDPNNPWVRLPALDFLATIADQNNQQIPGAVEWTNRYCTQGNYGSCFSANRDPQGVGPVGRTEYIDDSEGDKLKTIMGSYYDFFPFSSDPEPTYSVPTNDEHLGLVINAALPTIDTSDTFFGVTAVDISMNVVFHEIANFNIGKYSYAFLVDREDGRVLIHRNLPKPTEWRSEPTFLGLEAMEGALRSREVTKILNGDTGDYYTMVKVPIARGNAQFDGAVTIEKAATFYYEPIPDTKYSVVLCLFEDDETIAIPTQVNPENGTDALYHRLDLLYMNNATGDTEFCSLYGEYATPDESTIKFPPEAFADPINYLNTLETFDDVVDIELFINDFTGTMANPGLIEGIRTDVILSAEIEQYWRVNGTESVWRYFGTENGVFRIFPGIITDKRYDPTRQTWYARALSRPEDYTFSRPVPSPFGGGNMVTISRVIFHTKTEEVLGVIAADITETYYYSMLYTEIPECLSDDYDCFLLDDSGYFMESLDNTTIYYLSTFNNNTRNMEHDHLTNRFPWLAKYLTVRGEYLRSEWCNNYATQNSQLFYDTTGFIGLEVTTGPPCYQFALYPINATNTFILTLHNRHTYHCDDRPITVGGNQNCSCNDICQTCSTEDLQVCQCPCICDWNYESCTNEILRLLSDIPCPPPPEDLTARGPGPPYPPEPEVDECEEKCSAQSDNVTCEALPHCVWCEELDFPICTEICLTREKFPVSVFFPCVNLTELSRDEQEELKENLYLRVVQLLPNVTQEAINIPENVTENTVEFMLQGEMNSPPPHESIALLRQQTNWRQNFTVGPHRDPAMFRSADPEDYTDLKITLYFNNVDFTTMLSNDPSSDTRRIIVDQITELVNNTLSPEVSVTLDNIWMEQNYIPLTIDKPADSPVLLMDEFKKLEEKVKNADPQTIITVKGTDYPPDHIGVEGSFYQLCPQSCDVGLSKDDCDDIPSCNWEDFIPPIVCSSNSYLVESVPLTAYFPCDDLTVLPQWQQDQVIENFKVKVLSLVPGISDKAIHSVQIQKDPNFIGSQISFILQATMSDPYLTDTYNLLKDAFNRINRFTVGPNNNPSMFLAHGSGQNAMDYTDLRIVLKFPSGTDFDAVLQASPLTARDVITSRITALATSTFTTEVASTVSDMWLEEDIIPLIIHKAADSPVSLQQEADKLEPEVVAGRVQVTVDGQTYTAKSMDTEGSFETICPRPCTDGTDESDCVQIPGCDWGDFDTPQICSDNSLLADRIEIETLFPCANFGSLSVTQQGQLFTDFKSKLHLMLPGVPQKAIDIDSFQIVDDDTITFVLQGTMQHASLQQYYTTIRQELEWAQDFRIGTAANPNHYRSRGLEDYTNLRVQLVFDSTLNLDPLLGNDLTLRDTIRAQIRNNLITAGVRPAVLATLGDIWMERNVIPFTISKTADDLISLLDEAGQLDKLIAANSAIFNIDGATWRPVDMVVNGSFDILCPQQCQDGTDRDSCTLIPGCDWADYDNPITCLDDAYLVEHMNMSAYFPCLFVPVHLNGTTQMQQDYADSFLRALRAALQSRGFLIPDKVIHAVQVGRDTIDFRIQRTMGYQNLTGLHSAIQDILSWDQQFTFNGFRSANPDDEFNNTVKFEISFEDQNNMDINFDDILESNFTIREVLEQDIVDFVHTTLGPTSVASLILDNIWIQSNYCTFSISVPLDQVDAIGAEAMKLVNNIGNFIIHMGSLQVTAVNYTSTESCDFCPPDCAPRDELACYQHTICEWCVFEGAPHCDADCLLQEETKEELSVFFPCLPEVIDDQTEQQIKESFRDEVLQLLRANFGGFNTTKNIVSITITNRTVSFSLKSSMLQRITPDVISFLRNISSWSDVTIRYMGNEYPVWEPTDYTDIKFFLRFAPTYNFTEELSRSPDQRRTLEDAVRTMASNSNLPPELASTVANIWAEGHVIPFTINKDPARKDTDMTVIAEAFARSMVNVDISGTPVRPSDISYELGFYSICQYNCSTIPSQDQCVAVPSCGWCTLNEGPGCGDDCYLVEWVSHFAFIPCEQTRDLSPAQRDQLMAQFRQEVADIMNSTTKFIRNVAINDSGIYFELQATMQDRFLPDYESKIRDAFELAANFTVGDVINPDLFRTRNPEDFTDMVVTMMFNGVNFANLVGQHSVSESVLHPALKTALTNAGISSHYVTSSRILQRGQDYIEFSISKDFDSSDNLALEVEKLVTAQNGILLNLKPGWPVSSDVSYRGTFDSICVPLPPPALSTTTQGAATIHGATSPHVSTNPTVHGSTPTTAKPVSPGQVTPAHVLNTQTWTGTGTPPGTCWCCPVNSAGVVDSPEYDPVAATGQLSSTDKVGLGVGIPVALAALAGLGALLMFFLKRKPDRPPTPIRRNVVAPAVESFETNIYSASMDDELSYQFGKKGAELHRFRDPDAVYGRLSTASWSPYPSSASSSSTMESSLSTPDVY</sequence>
<dbReference type="GO" id="GO:0005245">
    <property type="term" value="F:voltage-gated calcium channel activity"/>
    <property type="evidence" value="ECO:0007669"/>
    <property type="project" value="TreeGrafter"/>
</dbReference>
<dbReference type="InterPro" id="IPR002035">
    <property type="entry name" value="VWF_A"/>
</dbReference>
<dbReference type="Proteomes" id="UP000838412">
    <property type="component" value="Chromosome 5"/>
</dbReference>
<evidence type="ECO:0000313" key="7">
    <source>
        <dbReference type="Proteomes" id="UP000838412"/>
    </source>
</evidence>
<dbReference type="Pfam" id="PF13519">
    <property type="entry name" value="VWA_2"/>
    <property type="match status" value="1"/>
</dbReference>